<dbReference type="PANTHER" id="PTHR43591:SF24">
    <property type="entry name" value="2-METHOXY-6-POLYPRENYL-1,4-BENZOQUINOL METHYLASE, MITOCHONDRIAL"/>
    <property type="match status" value="1"/>
</dbReference>
<reference evidence="2 3" key="1">
    <citation type="submission" date="2019-01" db="EMBL/GenBank/DDBJ databases">
        <title>Ktedonosporobacter rubrisoli SCAWS-G2.</title>
        <authorList>
            <person name="Huang Y."/>
            <person name="Yan B."/>
        </authorList>
    </citation>
    <scope>NUCLEOTIDE SEQUENCE [LARGE SCALE GENOMIC DNA]</scope>
    <source>
        <strain evidence="2 3">SCAWS-G2</strain>
    </source>
</reference>
<accession>A0A4P6K4I7</accession>
<evidence type="ECO:0000259" key="1">
    <source>
        <dbReference type="Pfam" id="PF13649"/>
    </source>
</evidence>
<dbReference type="KEGG" id="kbs:EPA93_47190"/>
<dbReference type="RefSeq" id="WP_129894216.1">
    <property type="nucleotide sequence ID" value="NZ_CP035758.1"/>
</dbReference>
<dbReference type="InterPro" id="IPR041698">
    <property type="entry name" value="Methyltransf_25"/>
</dbReference>
<dbReference type="AlphaFoldDB" id="A0A4P6K4I7"/>
<gene>
    <name evidence="2" type="ORF">EPA93_47190</name>
</gene>
<keyword evidence="2" id="KW-0808">Transferase</keyword>
<dbReference type="GO" id="GO:0032259">
    <property type="term" value="P:methylation"/>
    <property type="evidence" value="ECO:0007669"/>
    <property type="project" value="UniProtKB-KW"/>
</dbReference>
<dbReference type="InterPro" id="IPR029063">
    <property type="entry name" value="SAM-dependent_MTases_sf"/>
</dbReference>
<dbReference type="Proteomes" id="UP000290365">
    <property type="component" value="Chromosome"/>
</dbReference>
<dbReference type="CDD" id="cd02440">
    <property type="entry name" value="AdoMet_MTases"/>
    <property type="match status" value="1"/>
</dbReference>
<dbReference type="OrthoDB" id="9782855at2"/>
<dbReference type="Pfam" id="PF13649">
    <property type="entry name" value="Methyltransf_25"/>
    <property type="match status" value="1"/>
</dbReference>
<dbReference type="SUPFAM" id="SSF53335">
    <property type="entry name" value="S-adenosyl-L-methionine-dependent methyltransferases"/>
    <property type="match status" value="1"/>
</dbReference>
<feature type="domain" description="Methyltransferase" evidence="1">
    <location>
        <begin position="54"/>
        <end position="153"/>
    </location>
</feature>
<organism evidence="2 3">
    <name type="scientific">Ktedonosporobacter rubrisoli</name>
    <dbReference type="NCBI Taxonomy" id="2509675"/>
    <lineage>
        <taxon>Bacteria</taxon>
        <taxon>Bacillati</taxon>
        <taxon>Chloroflexota</taxon>
        <taxon>Ktedonobacteria</taxon>
        <taxon>Ktedonobacterales</taxon>
        <taxon>Ktedonosporobacteraceae</taxon>
        <taxon>Ktedonosporobacter</taxon>
    </lineage>
</organism>
<keyword evidence="2" id="KW-0489">Methyltransferase</keyword>
<keyword evidence="3" id="KW-1185">Reference proteome</keyword>
<dbReference type="EMBL" id="CP035758">
    <property type="protein sequence ID" value="QBD83149.1"/>
    <property type="molecule type" value="Genomic_DNA"/>
</dbReference>
<dbReference type="Gene3D" id="3.40.50.150">
    <property type="entry name" value="Vaccinia Virus protein VP39"/>
    <property type="match status" value="1"/>
</dbReference>
<evidence type="ECO:0000313" key="3">
    <source>
        <dbReference type="Proteomes" id="UP000290365"/>
    </source>
</evidence>
<evidence type="ECO:0000313" key="2">
    <source>
        <dbReference type="EMBL" id="QBD83149.1"/>
    </source>
</evidence>
<protein>
    <submittedName>
        <fullName evidence="2">Class I SAM-dependent methyltransferase</fullName>
    </submittedName>
</protein>
<dbReference type="GO" id="GO:0008168">
    <property type="term" value="F:methyltransferase activity"/>
    <property type="evidence" value="ECO:0007669"/>
    <property type="project" value="UniProtKB-KW"/>
</dbReference>
<proteinExistence type="predicted"/>
<sequence length="290" mass="33326">MQNEPKKEITGTYYVQDRKSLQELERLTIQGQMMTREMGGLLPEQEDPSRFQRVLDIACGPGEWIIEMARTYPHMTLIGVDISSSMIEYAREQARVQHVDDRVEFLVMDALLILEFPAVFFDLVNLRCCVGFMRTWDWPKMISEMRRVTRSGGIVRVADAEAEAGHTRNACPALTQFSTLFCQALYEAGHLFEAVPSGLTAHLVPLLQRHGCRNVQTRTSPMIYQAGEPSGEAFYRDMKRAFQTLRPFILKWSGKPQKDEYESLCQQALEEIQGSDFYNTWNMHTAWGIK</sequence>
<name>A0A4P6K4I7_KTERU</name>
<dbReference type="PANTHER" id="PTHR43591">
    <property type="entry name" value="METHYLTRANSFERASE"/>
    <property type="match status" value="1"/>
</dbReference>